<dbReference type="STRING" id="1122206.SAMN02745753_02982"/>
<proteinExistence type="predicted"/>
<dbReference type="Proteomes" id="UP000184517">
    <property type="component" value="Unassembled WGS sequence"/>
</dbReference>
<keyword evidence="1" id="KW-0732">Signal</keyword>
<dbReference type="PROSITE" id="PS50983">
    <property type="entry name" value="FE_B12_PBP"/>
    <property type="match status" value="1"/>
</dbReference>
<organism evidence="3 4">
    <name type="scientific">Marinomonas polaris DSM 16579</name>
    <dbReference type="NCBI Taxonomy" id="1122206"/>
    <lineage>
        <taxon>Bacteria</taxon>
        <taxon>Pseudomonadati</taxon>
        <taxon>Pseudomonadota</taxon>
        <taxon>Gammaproteobacteria</taxon>
        <taxon>Oceanospirillales</taxon>
        <taxon>Oceanospirillaceae</taxon>
        <taxon>Marinomonas</taxon>
    </lineage>
</organism>
<dbReference type="RefSeq" id="WP_072840482.1">
    <property type="nucleotide sequence ID" value="NZ_FQVF01000014.1"/>
</dbReference>
<dbReference type="EMBL" id="FQVF01000014">
    <property type="protein sequence ID" value="SHF97190.1"/>
    <property type="molecule type" value="Genomic_DNA"/>
</dbReference>
<dbReference type="AlphaFoldDB" id="A0A1M5G072"/>
<keyword evidence="4" id="KW-1185">Reference proteome</keyword>
<feature type="signal peptide" evidence="1">
    <location>
        <begin position="1"/>
        <end position="19"/>
    </location>
</feature>
<evidence type="ECO:0000313" key="3">
    <source>
        <dbReference type="EMBL" id="SHF97190.1"/>
    </source>
</evidence>
<reference evidence="4" key="1">
    <citation type="submission" date="2016-11" db="EMBL/GenBank/DDBJ databases">
        <authorList>
            <person name="Varghese N."/>
            <person name="Submissions S."/>
        </authorList>
    </citation>
    <scope>NUCLEOTIDE SEQUENCE [LARGE SCALE GENOMIC DNA]</scope>
    <source>
        <strain evidence="4">DSM 16579</strain>
    </source>
</reference>
<dbReference type="InterPro" id="IPR050902">
    <property type="entry name" value="ABC_Transporter_SBP"/>
</dbReference>
<dbReference type="PANTHER" id="PTHR30535">
    <property type="entry name" value="VITAMIN B12-BINDING PROTEIN"/>
    <property type="match status" value="1"/>
</dbReference>
<dbReference type="OrthoDB" id="9775594at2"/>
<dbReference type="SUPFAM" id="SSF53807">
    <property type="entry name" value="Helical backbone' metal receptor"/>
    <property type="match status" value="1"/>
</dbReference>
<dbReference type="InterPro" id="IPR002491">
    <property type="entry name" value="ABC_transptr_periplasmic_BD"/>
</dbReference>
<name>A0A1M5G072_9GAMM</name>
<dbReference type="PANTHER" id="PTHR30535:SF34">
    <property type="entry name" value="MOLYBDATE-BINDING PROTEIN MOLA"/>
    <property type="match status" value="1"/>
</dbReference>
<evidence type="ECO:0000313" key="4">
    <source>
        <dbReference type="Proteomes" id="UP000184517"/>
    </source>
</evidence>
<evidence type="ECO:0000259" key="2">
    <source>
        <dbReference type="PROSITE" id="PS50983"/>
    </source>
</evidence>
<feature type="chain" id="PRO_5009910283" evidence="1">
    <location>
        <begin position="20"/>
        <end position="362"/>
    </location>
</feature>
<protein>
    <submittedName>
        <fullName evidence="3">ABC-type Fe3+-hydroxamate transport system, substrate-binding protein</fullName>
    </submittedName>
</protein>
<evidence type="ECO:0000256" key="1">
    <source>
        <dbReference type="SAM" id="SignalP"/>
    </source>
</evidence>
<dbReference type="Gene3D" id="3.40.50.1980">
    <property type="entry name" value="Nitrogenase molybdenum iron protein domain"/>
    <property type="match status" value="2"/>
</dbReference>
<feature type="domain" description="Fe/B12 periplasmic-binding" evidence="2">
    <location>
        <begin position="40"/>
        <end position="338"/>
    </location>
</feature>
<dbReference type="Pfam" id="PF01497">
    <property type="entry name" value="Peripla_BP_2"/>
    <property type="match status" value="1"/>
</dbReference>
<sequence length="362" mass="40345">MVKSFVMLLFTLFMSASWAGEVTVKDVLGRDVTFNAPAQRVIVGFYPEDYMAIGTEAAYDKVVGMSRYIWEARSANWEMYVKHRPSLQDIPAIGRVDTQTFSVEKVIGLNPDVLMLADWQYKALGTDIERLESAGIKVIVVDYNAQTVERHVKSTEIIGVITGQEKRAATIAAEYKKTVETISKRLADANLPEPKVYTEFGASGVQELGFTFGKNMWGAISTMAGGDNISAPFVEWWGKLNPEQVIASNPDVIVITGYETGAVLDSMIMGQGIDKAEARKRLEGYKKRLGWSSISAVKNNRLYGAYHGACRTILDAAMFEFYAKAMYPDLFSDLNPEQAYLDFYKKYLPVTPEGTFMVSLEN</sequence>
<accession>A0A1M5G072</accession>
<gene>
    <name evidence="3" type="ORF">SAMN02745753_02982</name>
</gene>